<dbReference type="InterPro" id="IPR026870">
    <property type="entry name" value="Zinc_ribbon_dom"/>
</dbReference>
<dbReference type="AlphaFoldDB" id="A0A3B1CLY2"/>
<protein>
    <recommendedName>
        <fullName evidence="2">Zinc-ribbon domain-containing protein</fullName>
    </recommendedName>
</protein>
<evidence type="ECO:0000259" key="2">
    <source>
        <dbReference type="Pfam" id="PF13240"/>
    </source>
</evidence>
<feature type="region of interest" description="Disordered" evidence="1">
    <location>
        <begin position="93"/>
        <end position="113"/>
    </location>
</feature>
<dbReference type="EMBL" id="UOGE01000109">
    <property type="protein sequence ID" value="VAX25713.1"/>
    <property type="molecule type" value="Genomic_DNA"/>
</dbReference>
<evidence type="ECO:0000256" key="1">
    <source>
        <dbReference type="SAM" id="MobiDB-lite"/>
    </source>
</evidence>
<reference evidence="3" key="1">
    <citation type="submission" date="2018-06" db="EMBL/GenBank/DDBJ databases">
        <authorList>
            <person name="Zhirakovskaya E."/>
        </authorList>
    </citation>
    <scope>NUCLEOTIDE SEQUENCE</scope>
</reference>
<name>A0A3B1CLY2_9ZZZZ</name>
<feature type="domain" description="Zinc-ribbon" evidence="2">
    <location>
        <begin position="114"/>
        <end position="136"/>
    </location>
</feature>
<evidence type="ECO:0000313" key="3">
    <source>
        <dbReference type="EMBL" id="VAX25713.1"/>
    </source>
</evidence>
<organism evidence="3">
    <name type="scientific">hydrothermal vent metagenome</name>
    <dbReference type="NCBI Taxonomy" id="652676"/>
    <lineage>
        <taxon>unclassified sequences</taxon>
        <taxon>metagenomes</taxon>
        <taxon>ecological metagenomes</taxon>
    </lineage>
</organism>
<sequence length="136" mass="15261">MLFMFEIAILSLMLFFISYPLFRRKMAGATGDELLESDLSDLLYKKESSYIALKDLEFDFKTGKIDDNDYASMKAQLESEAMTALQMIEDYSKEGTGKEGSGQANKRSKTDKRFCPSCGNAIKTEHKFCSSCGSPL</sequence>
<dbReference type="Pfam" id="PF13240">
    <property type="entry name" value="Zn_Ribbon_1"/>
    <property type="match status" value="1"/>
</dbReference>
<proteinExistence type="predicted"/>
<gene>
    <name evidence="3" type="ORF">MNBD_NITROSPINAE02-17</name>
</gene>
<accession>A0A3B1CLY2</accession>